<dbReference type="InterPro" id="IPR014718">
    <property type="entry name" value="GH-type_carb-bd"/>
</dbReference>
<evidence type="ECO:0000313" key="14">
    <source>
        <dbReference type="Proteomes" id="UP000650081"/>
    </source>
</evidence>
<dbReference type="PROSITE" id="PS00608">
    <property type="entry name" value="GLYCOSYL_HYDROL_F2_2"/>
    <property type="match status" value="1"/>
</dbReference>
<dbReference type="SUPFAM" id="SSF49785">
    <property type="entry name" value="Galactose-binding domain-like"/>
    <property type="match status" value="1"/>
</dbReference>
<sequence>MQKFLSTLALVTLLCTCVSAQQRYVQNAETFNVNRLPPHATLYRYANVATARANGAQVGRTSLDGTWQFKMHRHGQNQAPAYPALNPAEFRPITVPGNWEAQGFGMPIYTNWEYPFRPAGPPYVPAADGPTEHDRNPMGAYWRTFDVKNFRPGDRQVIHFGAVSSAFHVWVNGQYVGYSEGSRTPAEFDVTDLVEARGNEVYVEVYRYSAGSYLEDQDHWRMSGLHRSVYLESTPYEYLSDLFAKPSIAEDGRTGLLRIEPTLHYRDPAKIKDWTLEVQLFDPAGQPVFAQPQSLNLNAIPNYYQRGAYRNPYGIHQFHGLDLRVPNVAPWTAETPNRYRLVTALKNAAGATVDVTGTYLGFRNLSWGKDGFKVNGKEVIFYGVNRHDHSAIRGKAVTRAEIREDLRLMKAFNLNALRCSHYPNDPYLYELADSIGLYVMDEANVETHKAASQISGLPMYATAMLDRVVRMVERDKNHPSIVSWSLGNEAGTGPNHAAMAAWVKGRDGSRMLHNEGAAGNSFSDKPEPDEAYVDVRSRMYTPKEQMRQLLAMDDDRPLIYCEYAHSMGNSTGHLDTFAKMFREYPNFAGGFIWDWIDQGLKKTDPQGQQFMAYGGDYGEDINDNNFLANGLLYSDRSPQPALWEVKHAFQPVEVRWYDAESVTIKSWLTHTNLNQYDLEVRAVTPTGTKSLWKGAAPDVGAGAQVQWKWKTAVQDEPYDYLEFAFLQRTPEFGRPAGHEVAFEQISAVGFEDVALDDAAPARANYQETPSALVLSNEQFEVYVDPKTGIVTNVLRNDTEVFAAPLKPNFWRVPTDNDKPAGLANAYRPWRDAQPVLASKSFRAGVLYLTRSYLEGKVNERVMISFDADGALVFEQSLEKANPGTDVPGVFRYGLQTEISRSYQQVSWYGRGPHEAYADRFRSARFGNWTSATDQLHEPYIRPAENGNRMNVMSLLLAGNGQAPLRINSPTGMDFSIWPYTQATLEAATHTNELTPATHLTLNLDYGQIGVGGDNSWLPNAGPYAEHRLELDRPLWYSFRIGKAQ</sequence>
<dbReference type="PRINTS" id="PR00132">
    <property type="entry name" value="GLHYDRLASE2"/>
</dbReference>
<keyword evidence="7" id="KW-0106">Calcium</keyword>
<evidence type="ECO:0000256" key="8">
    <source>
        <dbReference type="ARBA" id="ARBA00023295"/>
    </source>
</evidence>
<evidence type="ECO:0000256" key="3">
    <source>
        <dbReference type="ARBA" id="ARBA00007401"/>
    </source>
</evidence>
<dbReference type="InterPro" id="IPR011013">
    <property type="entry name" value="Gal_mutarotase_sf_dom"/>
</dbReference>
<organism evidence="13 14">
    <name type="scientific">Neolewinella lacunae</name>
    <dbReference type="NCBI Taxonomy" id="1517758"/>
    <lineage>
        <taxon>Bacteria</taxon>
        <taxon>Pseudomonadati</taxon>
        <taxon>Bacteroidota</taxon>
        <taxon>Saprospiria</taxon>
        <taxon>Saprospirales</taxon>
        <taxon>Lewinellaceae</taxon>
        <taxon>Neolewinella</taxon>
    </lineage>
</organism>
<dbReference type="SMART" id="SM01038">
    <property type="entry name" value="Bgal_small_N"/>
    <property type="match status" value="1"/>
</dbReference>
<name>A0A923PKY8_9BACT</name>
<dbReference type="PANTHER" id="PTHR46323">
    <property type="entry name" value="BETA-GALACTOSIDASE"/>
    <property type="match status" value="1"/>
</dbReference>
<dbReference type="InterPro" id="IPR023230">
    <property type="entry name" value="Glyco_hydro_2_CS"/>
</dbReference>
<evidence type="ECO:0000256" key="9">
    <source>
        <dbReference type="ARBA" id="ARBA00032230"/>
    </source>
</evidence>
<evidence type="ECO:0000256" key="5">
    <source>
        <dbReference type="ARBA" id="ARBA00012756"/>
    </source>
</evidence>
<dbReference type="Proteomes" id="UP000650081">
    <property type="component" value="Unassembled WGS sequence"/>
</dbReference>
<dbReference type="InterPro" id="IPR017853">
    <property type="entry name" value="GH"/>
</dbReference>
<dbReference type="EC" id="3.2.1.23" evidence="5 10"/>
<dbReference type="Pfam" id="PF02929">
    <property type="entry name" value="Bgal_small_N"/>
    <property type="match status" value="1"/>
</dbReference>
<evidence type="ECO:0000256" key="11">
    <source>
        <dbReference type="SAM" id="SignalP"/>
    </source>
</evidence>
<dbReference type="GO" id="GO:0009341">
    <property type="term" value="C:beta-galactosidase complex"/>
    <property type="evidence" value="ECO:0007669"/>
    <property type="project" value="InterPro"/>
</dbReference>
<reference evidence="13" key="1">
    <citation type="submission" date="2020-08" db="EMBL/GenBank/DDBJ databases">
        <title>Lewinella bacteria from marine environments.</title>
        <authorList>
            <person name="Zhong Y."/>
        </authorList>
    </citation>
    <scope>NUCLEOTIDE SEQUENCE</scope>
    <source>
        <strain evidence="13">KCTC 42187</strain>
    </source>
</reference>
<dbReference type="InterPro" id="IPR006101">
    <property type="entry name" value="Glyco_hydro_2"/>
</dbReference>
<dbReference type="AlphaFoldDB" id="A0A923PKY8"/>
<dbReference type="Gene3D" id="3.20.20.80">
    <property type="entry name" value="Glycosidases"/>
    <property type="match status" value="1"/>
</dbReference>
<dbReference type="RefSeq" id="WP_187468088.1">
    <property type="nucleotide sequence ID" value="NZ_JACSIT010000148.1"/>
</dbReference>
<dbReference type="GO" id="GO:0005990">
    <property type="term" value="P:lactose catabolic process"/>
    <property type="evidence" value="ECO:0007669"/>
    <property type="project" value="TreeGrafter"/>
</dbReference>
<evidence type="ECO:0000256" key="7">
    <source>
        <dbReference type="ARBA" id="ARBA00022837"/>
    </source>
</evidence>
<dbReference type="PROSITE" id="PS00719">
    <property type="entry name" value="GLYCOSYL_HYDROL_F2_1"/>
    <property type="match status" value="1"/>
</dbReference>
<keyword evidence="11" id="KW-0732">Signal</keyword>
<dbReference type="GO" id="GO:0030246">
    <property type="term" value="F:carbohydrate binding"/>
    <property type="evidence" value="ECO:0007669"/>
    <property type="project" value="InterPro"/>
</dbReference>
<evidence type="ECO:0000256" key="6">
    <source>
        <dbReference type="ARBA" id="ARBA00022801"/>
    </source>
</evidence>
<evidence type="ECO:0000256" key="4">
    <source>
        <dbReference type="ARBA" id="ARBA00011245"/>
    </source>
</evidence>
<dbReference type="InterPro" id="IPR004199">
    <property type="entry name" value="B-gal_small/dom_5"/>
</dbReference>
<dbReference type="InterPro" id="IPR006102">
    <property type="entry name" value="Ig-like_GH2"/>
</dbReference>
<dbReference type="Gene3D" id="2.60.40.10">
    <property type="entry name" value="Immunoglobulins"/>
    <property type="match status" value="2"/>
</dbReference>
<evidence type="ECO:0000313" key="13">
    <source>
        <dbReference type="EMBL" id="MBC6996068.1"/>
    </source>
</evidence>
<proteinExistence type="inferred from homology"/>
<comment type="subunit">
    <text evidence="4">Monomer.</text>
</comment>
<feature type="chain" id="PRO_5037757904" description="Beta-galactosidase" evidence="11">
    <location>
        <begin position="21"/>
        <end position="1044"/>
    </location>
</feature>
<feature type="domain" description="Beta galactosidase small chain/" evidence="12">
    <location>
        <begin position="773"/>
        <end position="1041"/>
    </location>
</feature>
<gene>
    <name evidence="13" type="ORF">H9S92_18000</name>
</gene>
<dbReference type="EMBL" id="JACSIT010000148">
    <property type="protein sequence ID" value="MBC6996068.1"/>
    <property type="molecule type" value="Genomic_DNA"/>
</dbReference>
<keyword evidence="6 10" id="KW-0378">Hydrolase</keyword>
<comment type="similarity">
    <text evidence="3 10">Belongs to the glycosyl hydrolase 2 family.</text>
</comment>
<evidence type="ECO:0000256" key="10">
    <source>
        <dbReference type="RuleBase" id="RU361154"/>
    </source>
</evidence>
<dbReference type="InterPro" id="IPR008979">
    <property type="entry name" value="Galactose-bd-like_sf"/>
</dbReference>
<protein>
    <recommendedName>
        <fullName evidence="5 10">Beta-galactosidase</fullName>
        <ecNumber evidence="5 10">3.2.1.23</ecNumber>
    </recommendedName>
    <alternativeName>
        <fullName evidence="9 10">Lactase</fullName>
    </alternativeName>
</protein>
<feature type="signal peptide" evidence="11">
    <location>
        <begin position="1"/>
        <end position="20"/>
    </location>
</feature>
<evidence type="ECO:0000259" key="12">
    <source>
        <dbReference type="SMART" id="SM01038"/>
    </source>
</evidence>
<keyword evidence="14" id="KW-1185">Reference proteome</keyword>
<keyword evidence="8 10" id="KW-0326">Glycosidase</keyword>
<evidence type="ECO:0000256" key="2">
    <source>
        <dbReference type="ARBA" id="ARBA00001913"/>
    </source>
</evidence>
<dbReference type="InterPro" id="IPR006104">
    <property type="entry name" value="Glyco_hydro_2_N"/>
</dbReference>
<comment type="cofactor">
    <cofactor evidence="2">
        <name>Ca(2+)</name>
        <dbReference type="ChEBI" id="CHEBI:29108"/>
    </cofactor>
</comment>
<dbReference type="Pfam" id="PF02836">
    <property type="entry name" value="Glyco_hydro_2_C"/>
    <property type="match status" value="1"/>
</dbReference>
<dbReference type="PANTHER" id="PTHR46323:SF2">
    <property type="entry name" value="BETA-GALACTOSIDASE"/>
    <property type="match status" value="1"/>
</dbReference>
<dbReference type="SUPFAM" id="SSF51445">
    <property type="entry name" value="(Trans)glycosidases"/>
    <property type="match status" value="1"/>
</dbReference>
<dbReference type="SUPFAM" id="SSF49303">
    <property type="entry name" value="beta-Galactosidase/glucuronidase domain"/>
    <property type="match status" value="2"/>
</dbReference>
<dbReference type="InterPro" id="IPR050347">
    <property type="entry name" value="Bact_Beta-galactosidase"/>
</dbReference>
<dbReference type="Gene3D" id="2.70.98.10">
    <property type="match status" value="1"/>
</dbReference>
<dbReference type="Pfam" id="PF02837">
    <property type="entry name" value="Glyco_hydro_2_N"/>
    <property type="match status" value="1"/>
</dbReference>
<dbReference type="InterPro" id="IPR036156">
    <property type="entry name" value="Beta-gal/glucu_dom_sf"/>
</dbReference>
<comment type="caution">
    <text evidence="13">The sequence shown here is derived from an EMBL/GenBank/DDBJ whole genome shotgun (WGS) entry which is preliminary data.</text>
</comment>
<dbReference type="SUPFAM" id="SSF74650">
    <property type="entry name" value="Galactose mutarotase-like"/>
    <property type="match status" value="1"/>
</dbReference>
<accession>A0A923PKY8</accession>
<dbReference type="GO" id="GO:0004565">
    <property type="term" value="F:beta-galactosidase activity"/>
    <property type="evidence" value="ECO:0007669"/>
    <property type="project" value="UniProtKB-EC"/>
</dbReference>
<dbReference type="InterPro" id="IPR013783">
    <property type="entry name" value="Ig-like_fold"/>
</dbReference>
<comment type="catalytic activity">
    <reaction evidence="1 10">
        <text>Hydrolysis of terminal non-reducing beta-D-galactose residues in beta-D-galactosides.</text>
        <dbReference type="EC" id="3.2.1.23"/>
    </reaction>
</comment>
<dbReference type="InterPro" id="IPR023232">
    <property type="entry name" value="Glyco_hydro_2_AS"/>
</dbReference>
<dbReference type="Gene3D" id="2.60.120.260">
    <property type="entry name" value="Galactose-binding domain-like"/>
    <property type="match status" value="1"/>
</dbReference>
<dbReference type="InterPro" id="IPR006103">
    <property type="entry name" value="Glyco_hydro_2_cat"/>
</dbReference>
<dbReference type="Pfam" id="PF00703">
    <property type="entry name" value="Glyco_hydro_2"/>
    <property type="match status" value="1"/>
</dbReference>
<evidence type="ECO:0000256" key="1">
    <source>
        <dbReference type="ARBA" id="ARBA00001412"/>
    </source>
</evidence>